<dbReference type="GeneID" id="19276846"/>
<dbReference type="STRING" id="1229662.W3WUB2"/>
<evidence type="ECO:0000313" key="4">
    <source>
        <dbReference type="Proteomes" id="UP000030651"/>
    </source>
</evidence>
<keyword evidence="2" id="KW-1133">Transmembrane helix</keyword>
<dbReference type="SUPFAM" id="SSF54695">
    <property type="entry name" value="POZ domain"/>
    <property type="match status" value="1"/>
</dbReference>
<accession>W3WUB2</accession>
<proteinExistence type="predicted"/>
<keyword evidence="2" id="KW-0812">Transmembrane</keyword>
<keyword evidence="4" id="KW-1185">Reference proteome</keyword>
<dbReference type="HOGENOM" id="CLU_655698_0_0_1"/>
<dbReference type="EMBL" id="KI912117">
    <property type="protein sequence ID" value="ETS76446.1"/>
    <property type="molecule type" value="Genomic_DNA"/>
</dbReference>
<gene>
    <name evidence="3" type="ORF">PFICI_11833</name>
</gene>
<protein>
    <submittedName>
        <fullName evidence="3">Uncharacterized protein</fullName>
    </submittedName>
</protein>
<dbReference type="RefSeq" id="XP_007838605.1">
    <property type="nucleotide sequence ID" value="XM_007840414.1"/>
</dbReference>
<dbReference type="InParanoid" id="W3WUB2"/>
<dbReference type="Proteomes" id="UP000030651">
    <property type="component" value="Unassembled WGS sequence"/>
</dbReference>
<evidence type="ECO:0000256" key="2">
    <source>
        <dbReference type="SAM" id="Phobius"/>
    </source>
</evidence>
<keyword evidence="2" id="KW-0472">Membrane</keyword>
<dbReference type="KEGG" id="pfy:PFICI_11833"/>
<evidence type="ECO:0000313" key="3">
    <source>
        <dbReference type="EMBL" id="ETS76446.1"/>
    </source>
</evidence>
<name>W3WUB2_PESFW</name>
<evidence type="ECO:0000256" key="1">
    <source>
        <dbReference type="SAM" id="MobiDB-lite"/>
    </source>
</evidence>
<feature type="region of interest" description="Disordered" evidence="1">
    <location>
        <begin position="1"/>
        <end position="25"/>
    </location>
</feature>
<dbReference type="OrthoDB" id="5275938at2759"/>
<organism evidence="3 4">
    <name type="scientific">Pestalotiopsis fici (strain W106-1 / CGMCC3.15140)</name>
    <dbReference type="NCBI Taxonomy" id="1229662"/>
    <lineage>
        <taxon>Eukaryota</taxon>
        <taxon>Fungi</taxon>
        <taxon>Dikarya</taxon>
        <taxon>Ascomycota</taxon>
        <taxon>Pezizomycotina</taxon>
        <taxon>Sordariomycetes</taxon>
        <taxon>Xylariomycetidae</taxon>
        <taxon>Amphisphaeriales</taxon>
        <taxon>Sporocadaceae</taxon>
        <taxon>Pestalotiopsis</taxon>
    </lineage>
</organism>
<sequence>MASKRKAVESPEGEQKRHIPPQPPEPCPFLIQVPTIIDVDVRGDRILVVGTNQCKIMADGTHEHKEAKSFRICSRALARSSPVMRAMLFGKFTAATQDTINFPEDDTAAMEMLLQLSHGNLTPVYDFTLKHDVSQPDPIFVDEVYEMVALANRYLMSHHLRTWARDWASILLKGNRFFPSCPHAVRYKKMEKSLFIASVFGHLQLYAVVFSDLVWSQRRDQKLFATSIEPDGVADSLRKVRLHQIKGILDPIHEAIGSFLGENDSSLYACNQDTQHLQSQCKAYTLGALMRDLNKESLWPLPNPESVHEATGYFCAKIKRSLWSDYTQIHPDCPIPQALVKQMRPFTPRLNDTQEYPWPPRSIVDSLLLRAEEFGLRPTYPEWFVTEGSELKYNCSIRSVSQDNTISWSVTKLPREMRW</sequence>
<reference evidence="4" key="1">
    <citation type="journal article" date="2015" name="BMC Genomics">
        <title>Genomic and transcriptomic analysis of the endophytic fungus Pestalotiopsis fici reveals its lifestyle and high potential for synthesis of natural products.</title>
        <authorList>
            <person name="Wang X."/>
            <person name="Zhang X."/>
            <person name="Liu L."/>
            <person name="Xiang M."/>
            <person name="Wang W."/>
            <person name="Sun X."/>
            <person name="Che Y."/>
            <person name="Guo L."/>
            <person name="Liu G."/>
            <person name="Guo L."/>
            <person name="Wang C."/>
            <person name="Yin W.B."/>
            <person name="Stadler M."/>
            <person name="Zhang X."/>
            <person name="Liu X."/>
        </authorList>
    </citation>
    <scope>NUCLEOTIDE SEQUENCE [LARGE SCALE GENOMIC DNA]</scope>
    <source>
        <strain evidence="4">W106-1 / CGMCC3.15140</strain>
    </source>
</reference>
<feature type="compositionally biased region" description="Basic and acidic residues" evidence="1">
    <location>
        <begin position="1"/>
        <end position="17"/>
    </location>
</feature>
<dbReference type="AlphaFoldDB" id="W3WUB2"/>
<feature type="transmembrane region" description="Helical" evidence="2">
    <location>
        <begin position="194"/>
        <end position="215"/>
    </location>
</feature>
<dbReference type="InterPro" id="IPR011333">
    <property type="entry name" value="SKP1/BTB/POZ_sf"/>
</dbReference>
<dbReference type="Gene3D" id="3.30.710.10">
    <property type="entry name" value="Potassium Channel Kv1.1, Chain A"/>
    <property type="match status" value="1"/>
</dbReference>